<comment type="caution">
    <text evidence="1">The sequence shown here is derived from an EMBL/GenBank/DDBJ whole genome shotgun (WGS) entry which is preliminary data.</text>
</comment>
<organism evidence="1 2">
    <name type="scientific">Velocimicrobium porci</name>
    <dbReference type="NCBI Taxonomy" id="2606634"/>
    <lineage>
        <taxon>Bacteria</taxon>
        <taxon>Bacillati</taxon>
        <taxon>Bacillota</taxon>
        <taxon>Clostridia</taxon>
        <taxon>Lachnospirales</taxon>
        <taxon>Lachnospiraceae</taxon>
        <taxon>Velocimicrobium</taxon>
    </lineage>
</organism>
<dbReference type="AlphaFoldDB" id="A0A6L5XZF7"/>
<evidence type="ECO:0000313" key="2">
    <source>
        <dbReference type="Proteomes" id="UP000482209"/>
    </source>
</evidence>
<reference evidence="1 2" key="1">
    <citation type="submission" date="2019-08" db="EMBL/GenBank/DDBJ databases">
        <title>In-depth cultivation of the pig gut microbiome towards novel bacterial diversity and tailored functional studies.</title>
        <authorList>
            <person name="Wylensek D."/>
            <person name="Hitch T.C.A."/>
            <person name="Clavel T."/>
        </authorList>
    </citation>
    <scope>NUCLEOTIDE SEQUENCE [LARGE SCALE GENOMIC DNA]</scope>
    <source>
        <strain evidence="1 2">WCA-693-APC-MOT-I</strain>
    </source>
</reference>
<accession>A0A6L5XZF7</accession>
<dbReference type="RefSeq" id="WP_328597837.1">
    <property type="nucleotide sequence ID" value="NZ_VUMT01000014.1"/>
</dbReference>
<sequence>MNAEKLLQYSMELSLLAQLLQSKQITETEYQRIKIKLMKEYHVLSDITAMTA</sequence>
<name>A0A6L5XZF7_9FIRM</name>
<gene>
    <name evidence="1" type="ORF">FYJ58_09845</name>
</gene>
<dbReference type="Proteomes" id="UP000482209">
    <property type="component" value="Unassembled WGS sequence"/>
</dbReference>
<proteinExistence type="predicted"/>
<protein>
    <submittedName>
        <fullName evidence="1">Conjugal transfer protein</fullName>
    </submittedName>
</protein>
<evidence type="ECO:0000313" key="1">
    <source>
        <dbReference type="EMBL" id="MSS64175.1"/>
    </source>
</evidence>
<keyword evidence="2" id="KW-1185">Reference proteome</keyword>
<dbReference type="EMBL" id="VUMT01000014">
    <property type="protein sequence ID" value="MSS64175.1"/>
    <property type="molecule type" value="Genomic_DNA"/>
</dbReference>